<evidence type="ECO:0000313" key="8">
    <source>
        <dbReference type="Proteomes" id="UP001361570"/>
    </source>
</evidence>
<dbReference type="PRINTS" id="PR00455">
    <property type="entry name" value="HTHTETR"/>
</dbReference>
<dbReference type="InterPro" id="IPR039538">
    <property type="entry name" value="BetI_C"/>
</dbReference>
<proteinExistence type="predicted"/>
<dbReference type="PANTHER" id="PTHR30055:SF241">
    <property type="entry name" value="TRANSCRIPTIONAL REGULATORY PROTEIN"/>
    <property type="match status" value="1"/>
</dbReference>
<dbReference type="InterPro" id="IPR009057">
    <property type="entry name" value="Homeodomain-like_sf"/>
</dbReference>
<name>A0ABU8DNC1_9ACTN</name>
<keyword evidence="4" id="KW-0804">Transcription</keyword>
<dbReference type="RefSeq" id="WP_336402444.1">
    <property type="nucleotide sequence ID" value="NZ_JBAPLU010000001.1"/>
</dbReference>
<dbReference type="PANTHER" id="PTHR30055">
    <property type="entry name" value="HTH-TYPE TRANSCRIPTIONAL REGULATOR RUTR"/>
    <property type="match status" value="1"/>
</dbReference>
<evidence type="ECO:0000256" key="2">
    <source>
        <dbReference type="ARBA" id="ARBA00023015"/>
    </source>
</evidence>
<dbReference type="Proteomes" id="UP001361570">
    <property type="component" value="Unassembled WGS sequence"/>
</dbReference>
<evidence type="ECO:0000259" key="6">
    <source>
        <dbReference type="PROSITE" id="PS50977"/>
    </source>
</evidence>
<protein>
    <submittedName>
        <fullName evidence="7">TetR/AcrR family transcriptional regulator</fullName>
    </submittedName>
</protein>
<evidence type="ECO:0000256" key="1">
    <source>
        <dbReference type="ARBA" id="ARBA00022491"/>
    </source>
</evidence>
<dbReference type="InterPro" id="IPR036271">
    <property type="entry name" value="Tet_transcr_reg_TetR-rel_C_sf"/>
</dbReference>
<keyword evidence="1" id="KW-0678">Repressor</keyword>
<keyword evidence="8" id="KW-1185">Reference proteome</keyword>
<gene>
    <name evidence="7" type="ORF">TEK04_01095</name>
</gene>
<dbReference type="InterPro" id="IPR050109">
    <property type="entry name" value="HTH-type_TetR-like_transc_reg"/>
</dbReference>
<organism evidence="7 8">
    <name type="scientific">Klenkia sesuvii</name>
    <dbReference type="NCBI Taxonomy" id="3103137"/>
    <lineage>
        <taxon>Bacteria</taxon>
        <taxon>Bacillati</taxon>
        <taxon>Actinomycetota</taxon>
        <taxon>Actinomycetes</taxon>
        <taxon>Geodermatophilales</taxon>
        <taxon>Geodermatophilaceae</taxon>
        <taxon>Klenkia</taxon>
    </lineage>
</organism>
<dbReference type="SUPFAM" id="SSF46689">
    <property type="entry name" value="Homeodomain-like"/>
    <property type="match status" value="1"/>
</dbReference>
<dbReference type="SUPFAM" id="SSF48498">
    <property type="entry name" value="Tetracyclin repressor-like, C-terminal domain"/>
    <property type="match status" value="1"/>
</dbReference>
<evidence type="ECO:0000256" key="3">
    <source>
        <dbReference type="ARBA" id="ARBA00023125"/>
    </source>
</evidence>
<dbReference type="InterPro" id="IPR001647">
    <property type="entry name" value="HTH_TetR"/>
</dbReference>
<evidence type="ECO:0000256" key="4">
    <source>
        <dbReference type="ARBA" id="ARBA00023163"/>
    </source>
</evidence>
<feature type="domain" description="HTH tetR-type" evidence="6">
    <location>
        <begin position="18"/>
        <end position="78"/>
    </location>
</feature>
<accession>A0ABU8DNC1</accession>
<evidence type="ECO:0000256" key="5">
    <source>
        <dbReference type="PROSITE-ProRule" id="PRU00335"/>
    </source>
</evidence>
<feature type="DNA-binding region" description="H-T-H motif" evidence="5">
    <location>
        <begin position="41"/>
        <end position="60"/>
    </location>
</feature>
<dbReference type="Pfam" id="PF00440">
    <property type="entry name" value="TetR_N"/>
    <property type="match status" value="1"/>
</dbReference>
<dbReference type="EMBL" id="JBAPLU010000001">
    <property type="protein sequence ID" value="MEI4270305.1"/>
    <property type="molecule type" value="Genomic_DNA"/>
</dbReference>
<keyword evidence="2" id="KW-0805">Transcription regulation</keyword>
<comment type="caution">
    <text evidence="7">The sequence shown here is derived from an EMBL/GenBank/DDBJ whole genome shotgun (WGS) entry which is preliminary data.</text>
</comment>
<reference evidence="7 8" key="1">
    <citation type="submission" date="2024-03" db="EMBL/GenBank/DDBJ databases">
        <title>Draft genome sequence of Klenkia sp. LSe6-5.</title>
        <authorList>
            <person name="Duangmal K."/>
            <person name="Chantavorakit T."/>
        </authorList>
    </citation>
    <scope>NUCLEOTIDE SEQUENCE [LARGE SCALE GENOMIC DNA]</scope>
    <source>
        <strain evidence="7 8">LSe6-5</strain>
    </source>
</reference>
<dbReference type="Gene3D" id="1.10.357.10">
    <property type="entry name" value="Tetracycline Repressor, domain 2"/>
    <property type="match status" value="1"/>
</dbReference>
<dbReference type="Pfam" id="PF13977">
    <property type="entry name" value="TetR_C_6"/>
    <property type="match status" value="1"/>
</dbReference>
<sequence length="206" mass="21839">MTGARADDVTVRTRPRRDQVRARVLEAARQVFAERGFAGASTDQVAAAAGFTKGAVYSNFGSKDELFLALVEAEAAARVDAVERALAGTSDLSGALAAVGAELAARDPAWLLLYLEFWQRAVRDPGVRAAFVASRRDLRARVAEVVERFLGAHPVHTGWDAGSLTLVLLALTNGLALEALPDPQAVPADVLPRVLADLLDSAPADR</sequence>
<dbReference type="PROSITE" id="PS50977">
    <property type="entry name" value="HTH_TETR_2"/>
    <property type="match status" value="1"/>
</dbReference>
<keyword evidence="3 5" id="KW-0238">DNA-binding</keyword>
<evidence type="ECO:0000313" key="7">
    <source>
        <dbReference type="EMBL" id="MEI4270305.1"/>
    </source>
</evidence>